<dbReference type="RefSeq" id="WP_006187026.1">
    <property type="nucleotide sequence ID" value="NZ_AOII01000099.1"/>
</dbReference>
<comment type="caution">
    <text evidence="1">The sequence shown here is derived from an EMBL/GenBank/DDBJ whole genome shotgun (WGS) entry which is preliminary data.</text>
</comment>
<dbReference type="Proteomes" id="UP000011618">
    <property type="component" value="Unassembled WGS sequence"/>
</dbReference>
<dbReference type="AlphaFoldDB" id="L9YI71"/>
<name>L9YI71_9EURY</name>
<reference evidence="1 2" key="1">
    <citation type="journal article" date="2014" name="PLoS Genet.">
        <title>Phylogenetically driven sequencing of extremely halophilic archaea reveals strategies for static and dynamic osmo-response.</title>
        <authorList>
            <person name="Becker E.A."/>
            <person name="Seitzer P.M."/>
            <person name="Tritt A."/>
            <person name="Larsen D."/>
            <person name="Krusor M."/>
            <person name="Yao A.I."/>
            <person name="Wu D."/>
            <person name="Madern D."/>
            <person name="Eisen J.A."/>
            <person name="Darling A.E."/>
            <person name="Facciotti M.T."/>
        </authorList>
    </citation>
    <scope>NUCLEOTIDE SEQUENCE [LARGE SCALE GENOMIC DNA]</scope>
    <source>
        <strain evidence="1 2">DSM 3751</strain>
    </source>
</reference>
<evidence type="ECO:0000313" key="1">
    <source>
        <dbReference type="EMBL" id="ELY73207.1"/>
    </source>
</evidence>
<dbReference type="PATRIC" id="fig|1227495.3.peg.3487"/>
<evidence type="ECO:0000313" key="2">
    <source>
        <dbReference type="Proteomes" id="UP000011618"/>
    </source>
</evidence>
<accession>L9YI71</accession>
<sequence>MSKSQQPDETQHDLRGPMRELREYARDELDVPHSDVKRVAGLVEDEEVLDFLMFAEAVYEPIGDMPLDFWDTELAQEILSNQATRTAAKAVKNGDQATTAYLTGIPSYDSDISGMKAINTLCDWLLHSEQCKVIYAAALMGSGKTDFSLLLLEVIEDHYRRVQKTADVDVPTPEFATNFYAEPPDHVDAEVHEFHNYERFLEWAEKGSSDDERWFIFDEASTELTAQSGANAQDVAEVFAPFVKKMRKMGINMIVIGHDRGDVHPAIRSLASFIDKTGLKTAEIYEGIKQRKPYGHTLSISGIPETGWNFKTDDVAEWEWGDALEDETSEDDLADRDDLVSQDEWREWRNQTIAATYHGTDLSQNDVASAFGVAQSLVSTIVNEYEDMSVQPAPKTPEASAD</sequence>
<dbReference type="Gene3D" id="3.40.50.300">
    <property type="entry name" value="P-loop containing nucleotide triphosphate hydrolases"/>
    <property type="match status" value="1"/>
</dbReference>
<gene>
    <name evidence="1" type="ORF">C487_17435</name>
</gene>
<dbReference type="eggNOG" id="arCOG08166">
    <property type="taxonomic scope" value="Archaea"/>
</dbReference>
<proteinExistence type="predicted"/>
<organism evidence="1 2">
    <name type="scientific">Natrinema pallidum DSM 3751</name>
    <dbReference type="NCBI Taxonomy" id="1227495"/>
    <lineage>
        <taxon>Archaea</taxon>
        <taxon>Methanobacteriati</taxon>
        <taxon>Methanobacteriota</taxon>
        <taxon>Stenosarchaea group</taxon>
        <taxon>Halobacteria</taxon>
        <taxon>Halobacteriales</taxon>
        <taxon>Natrialbaceae</taxon>
        <taxon>Natrinema</taxon>
    </lineage>
</organism>
<dbReference type="EMBL" id="AOII01000099">
    <property type="protein sequence ID" value="ELY73207.1"/>
    <property type="molecule type" value="Genomic_DNA"/>
</dbReference>
<protein>
    <submittedName>
        <fullName evidence="1">Uncharacterized protein</fullName>
    </submittedName>
</protein>
<dbReference type="OrthoDB" id="321312at2157"/>
<dbReference type="InterPro" id="IPR027417">
    <property type="entry name" value="P-loop_NTPase"/>
</dbReference>